<protein>
    <recommendedName>
        <fullName evidence="3">DUF262 domain-containing protein</fullName>
    </recommendedName>
</protein>
<comment type="caution">
    <text evidence="1">The sequence shown here is derived from an EMBL/GenBank/DDBJ whole genome shotgun (WGS) entry which is preliminary data.</text>
</comment>
<evidence type="ECO:0000313" key="2">
    <source>
        <dbReference type="Proteomes" id="UP000566995"/>
    </source>
</evidence>
<gene>
    <name evidence="1" type="ORF">HNP46_000414</name>
</gene>
<organism evidence="1 2">
    <name type="scientific">Pseudomonas nitroreducens</name>
    <dbReference type="NCBI Taxonomy" id="46680"/>
    <lineage>
        <taxon>Bacteria</taxon>
        <taxon>Pseudomonadati</taxon>
        <taxon>Pseudomonadota</taxon>
        <taxon>Gammaproteobacteria</taxon>
        <taxon>Pseudomonadales</taxon>
        <taxon>Pseudomonadaceae</taxon>
        <taxon>Pseudomonas</taxon>
    </lineage>
</organism>
<evidence type="ECO:0000313" key="1">
    <source>
        <dbReference type="EMBL" id="MBB4861603.1"/>
    </source>
</evidence>
<evidence type="ECO:0008006" key="3">
    <source>
        <dbReference type="Google" id="ProtNLM"/>
    </source>
</evidence>
<sequence length="230" mass="26217">MLVSYDNLRATIIFQLFFDRELMPFADRRPYSWGRKDVLLFLDSVLRGLPLGSIIEWRPNKPSMLQNRVQKFLGPADLSHAMAEPRGAIMDGYARLSTLHWVMFGRPGCSAFTPEEDAVWSEDDCLVLDWQAKGFIFVPVQESWKGLRMPAYMLRPDESTLYSGELTNTIERRKRESWTEHQPEDVIGFIGFVKDAVQALNGARFGLTVMTYGDEQSAKDAAARANLYPA</sequence>
<name>A0A7W7KGB9_PSENT</name>
<accession>A0A7W7KGB9</accession>
<dbReference type="Proteomes" id="UP000566995">
    <property type="component" value="Unassembled WGS sequence"/>
</dbReference>
<reference evidence="1 2" key="1">
    <citation type="submission" date="2020-08" db="EMBL/GenBank/DDBJ databases">
        <title>Functional genomics of gut bacteria from endangered species of beetles.</title>
        <authorList>
            <person name="Carlos-Shanley C."/>
        </authorList>
    </citation>
    <scope>NUCLEOTIDE SEQUENCE [LARGE SCALE GENOMIC DNA]</scope>
    <source>
        <strain evidence="1 2">S00179</strain>
    </source>
</reference>
<proteinExistence type="predicted"/>
<dbReference type="EMBL" id="JACHLI010000001">
    <property type="protein sequence ID" value="MBB4861603.1"/>
    <property type="molecule type" value="Genomic_DNA"/>
</dbReference>
<dbReference type="RefSeq" id="WP_184585859.1">
    <property type="nucleotide sequence ID" value="NZ_JACHLI010000001.1"/>
</dbReference>
<dbReference type="AlphaFoldDB" id="A0A7W7KGB9"/>